<evidence type="ECO:0000313" key="1">
    <source>
        <dbReference type="EMBL" id="RBM62449.1"/>
    </source>
</evidence>
<protein>
    <recommendedName>
        <fullName evidence="3">DUF115 domain-containing protein</fullName>
    </recommendedName>
</protein>
<accession>A0ABD7FT73</accession>
<organism evidence="1 2">
    <name type="scientific">Vibrio paracholerae</name>
    <dbReference type="NCBI Taxonomy" id="650003"/>
    <lineage>
        <taxon>Bacteria</taxon>
        <taxon>Pseudomonadati</taxon>
        <taxon>Pseudomonadota</taxon>
        <taxon>Gammaproteobacteria</taxon>
        <taxon>Vibrionales</taxon>
        <taxon>Vibrionaceae</taxon>
        <taxon>Vibrio</taxon>
    </lineage>
</organism>
<gene>
    <name evidence="1" type="ORF">DLR72_16135</name>
</gene>
<evidence type="ECO:0008006" key="3">
    <source>
        <dbReference type="Google" id="ProtNLM"/>
    </source>
</evidence>
<comment type="caution">
    <text evidence="1">The sequence shown here is derived from an EMBL/GenBank/DDBJ whole genome shotgun (WGS) entry which is preliminary data.</text>
</comment>
<dbReference type="EMBL" id="QKKU01000108">
    <property type="protein sequence ID" value="RBM62449.1"/>
    <property type="molecule type" value="Genomic_DNA"/>
</dbReference>
<proteinExistence type="predicted"/>
<name>A0ABD7FT73_9VIBR</name>
<dbReference type="Gene3D" id="3.90.1480.10">
    <property type="entry name" value="Alpha-2,3-sialyltransferase"/>
    <property type="match status" value="1"/>
</dbReference>
<dbReference type="RefSeq" id="WP_113611248.1">
    <property type="nucleotide sequence ID" value="NZ_CAWQMY010000011.1"/>
</dbReference>
<sequence length="295" mass="34799">MTLSLKTRLREIMPPSIWKTLSILRQLIFNRDAKGLRSIKFLKDKPDVIVLGNGPSLRNDLEKIVQIADQHDFVCVNNFCSSPYYKTFKPNKYIFLDGYFFSENAHPDWIKQREETFKIINECTTWKMQIFLPVWADETILREIIVNKNVEIIKFKVFENNCKTIKQVLRRYVTGFFGPQQCNVLIYAVYLAIWAKHKKIKIFGADLSFHNDVKVNQRNNHLEIKFRHFNKEDQVERLMKNPAKIEPFTMAELMQTTADAFRAHEILNVFSNYKNIEIINASSFSMIDAYKRENG</sequence>
<evidence type="ECO:0000313" key="2">
    <source>
        <dbReference type="Proteomes" id="UP000252199"/>
    </source>
</evidence>
<dbReference type="AlphaFoldDB" id="A0ABD7FT73"/>
<reference evidence="1 2" key="1">
    <citation type="submission" date="2018-06" db="EMBL/GenBank/DDBJ databases">
        <title>Draft genome sequences of nine Vibrio sp. clinical isolates from across the United States representing the closest known relative of Vibrio cholerae.</title>
        <authorList>
            <person name="Islam M.T."/>
            <person name="Liang K."/>
            <person name="Im M.S."/>
            <person name="Winkjer J."/>
            <person name="Busby S."/>
            <person name="Batra D."/>
            <person name="Rowe L."/>
            <person name="Tarr C.L."/>
            <person name="Boucher Y."/>
        </authorList>
    </citation>
    <scope>NUCLEOTIDE SEQUENCE [LARGE SCALE GENOMIC DNA]</scope>
    <source>
        <strain evidence="1 2">2017V-1110</strain>
    </source>
</reference>
<dbReference type="Proteomes" id="UP000252199">
    <property type="component" value="Unassembled WGS sequence"/>
</dbReference>